<dbReference type="EMBL" id="JBFXLU010000056">
    <property type="protein sequence ID" value="KAL2847473.1"/>
    <property type="molecule type" value="Genomic_DNA"/>
</dbReference>
<evidence type="ECO:0000256" key="1">
    <source>
        <dbReference type="ARBA" id="ARBA00004477"/>
    </source>
</evidence>
<evidence type="ECO:0000256" key="6">
    <source>
        <dbReference type="ARBA" id="ARBA00023136"/>
    </source>
</evidence>
<reference evidence="9 10" key="1">
    <citation type="submission" date="2024-07" db="EMBL/GenBank/DDBJ databases">
        <title>Section-level genome sequencing and comparative genomics of Aspergillus sections Usti and Cavernicolus.</title>
        <authorList>
            <consortium name="Lawrence Berkeley National Laboratory"/>
            <person name="Nybo J.L."/>
            <person name="Vesth T.C."/>
            <person name="Theobald S."/>
            <person name="Frisvad J.C."/>
            <person name="Larsen T.O."/>
            <person name="Kjaerboelling I."/>
            <person name="Rothschild-Mancinelli K."/>
            <person name="Lyhne E.K."/>
            <person name="Kogle M.E."/>
            <person name="Barry K."/>
            <person name="Clum A."/>
            <person name="Na H."/>
            <person name="Ledsgaard L."/>
            <person name="Lin J."/>
            <person name="Lipzen A."/>
            <person name="Kuo A."/>
            <person name="Riley R."/>
            <person name="Mondo S."/>
            <person name="Labutti K."/>
            <person name="Haridas S."/>
            <person name="Pangalinan J."/>
            <person name="Salamov A.A."/>
            <person name="Simmons B.A."/>
            <person name="Magnuson J.K."/>
            <person name="Chen J."/>
            <person name="Drula E."/>
            <person name="Henrissat B."/>
            <person name="Wiebenga A."/>
            <person name="Lubbers R.J."/>
            <person name="Gomes A.C."/>
            <person name="Makela M.R."/>
            <person name="Stajich J."/>
            <person name="Grigoriev I.V."/>
            <person name="Mortensen U.H."/>
            <person name="De Vries R.P."/>
            <person name="Baker S.E."/>
            <person name="Andersen M.R."/>
        </authorList>
    </citation>
    <scope>NUCLEOTIDE SEQUENCE [LARGE SCALE GENOMIC DNA]</scope>
    <source>
        <strain evidence="9 10">CBS 123904</strain>
    </source>
</reference>
<keyword evidence="5 7" id="KW-1133">Transmembrane helix</keyword>
<evidence type="ECO:0000256" key="3">
    <source>
        <dbReference type="ARBA" id="ARBA00022692"/>
    </source>
</evidence>
<feature type="transmembrane region" description="Helical" evidence="7">
    <location>
        <begin position="14"/>
        <end position="36"/>
    </location>
</feature>
<protein>
    <recommendedName>
        <fullName evidence="7">Efficient mitochondria targeting-associated protein 19</fullName>
    </recommendedName>
</protein>
<evidence type="ECO:0000256" key="2">
    <source>
        <dbReference type="ARBA" id="ARBA00009096"/>
    </source>
</evidence>
<evidence type="ECO:0000313" key="9">
    <source>
        <dbReference type="EMBL" id="KAL2847473.1"/>
    </source>
</evidence>
<evidence type="ECO:0000313" key="10">
    <source>
        <dbReference type="Proteomes" id="UP001610446"/>
    </source>
</evidence>
<evidence type="ECO:0000256" key="7">
    <source>
        <dbReference type="PIRNR" id="PIRNR031032"/>
    </source>
</evidence>
<accession>A0ABR4K577</accession>
<keyword evidence="6 7" id="KW-0472">Membrane</keyword>
<organism evidence="9 10">
    <name type="scientific">Aspergillus pseudoustus</name>
    <dbReference type="NCBI Taxonomy" id="1810923"/>
    <lineage>
        <taxon>Eukaryota</taxon>
        <taxon>Fungi</taxon>
        <taxon>Dikarya</taxon>
        <taxon>Ascomycota</taxon>
        <taxon>Pezizomycotina</taxon>
        <taxon>Eurotiomycetes</taxon>
        <taxon>Eurotiomycetidae</taxon>
        <taxon>Eurotiales</taxon>
        <taxon>Aspergillaceae</taxon>
        <taxon>Aspergillus</taxon>
        <taxon>Aspergillus subgen. Nidulantes</taxon>
    </lineage>
</organism>
<evidence type="ECO:0000259" key="8">
    <source>
        <dbReference type="PROSITE" id="PS51751"/>
    </source>
</evidence>
<feature type="transmembrane region" description="Helical" evidence="7">
    <location>
        <begin position="67"/>
        <end position="88"/>
    </location>
</feature>
<dbReference type="PROSITE" id="PS51751">
    <property type="entry name" value="EXPERA"/>
    <property type="match status" value="1"/>
</dbReference>
<feature type="transmembrane region" description="Helical" evidence="7">
    <location>
        <begin position="137"/>
        <end position="156"/>
    </location>
</feature>
<keyword evidence="4 7" id="KW-0256">Endoplasmic reticulum</keyword>
<feature type="domain" description="EXPERA" evidence="8">
    <location>
        <begin position="12"/>
        <end position="149"/>
    </location>
</feature>
<evidence type="ECO:0000256" key="4">
    <source>
        <dbReference type="ARBA" id="ARBA00022824"/>
    </source>
</evidence>
<comment type="caution">
    <text evidence="9">The sequence shown here is derived from an EMBL/GenBank/DDBJ whole genome shotgun (WGS) entry which is preliminary data.</text>
</comment>
<dbReference type="PANTHER" id="PTHR31204:SF1">
    <property type="entry name" value="SIGMA INTRACELLULAR RECEPTOR 2"/>
    <property type="match status" value="1"/>
</dbReference>
<comment type="similarity">
    <text evidence="2">Belongs to the TMEM97/sigma-2 receptor family.</text>
</comment>
<dbReference type="Proteomes" id="UP001610446">
    <property type="component" value="Unassembled WGS sequence"/>
</dbReference>
<dbReference type="InterPro" id="IPR033118">
    <property type="entry name" value="EXPERA"/>
</dbReference>
<proteinExistence type="inferred from homology"/>
<dbReference type="PANTHER" id="PTHR31204">
    <property type="entry name" value="SIGMA INTRACELLULAR RECEPTOR 2"/>
    <property type="match status" value="1"/>
</dbReference>
<feature type="transmembrane region" description="Helical" evidence="7">
    <location>
        <begin position="100"/>
        <end position="117"/>
    </location>
</feature>
<evidence type="ECO:0000256" key="5">
    <source>
        <dbReference type="ARBA" id="ARBA00022989"/>
    </source>
</evidence>
<name>A0ABR4K577_9EURO</name>
<sequence length="167" mass="19778">MAQSLSLWSRKRDLIYFGFFAIHIPIILLVDAVPILPSPFDNNVSRQLRNYYITTFRDKFFDGSAPLWFTSFMYMELYYHLPISAWALSALLRDDPLVPVHLLVFGFQSFLTSWTCLMEVWDWEDRTVAEKRNLTTLYGPYVALGAFMALDMFWRLRERLLNKSKQE</sequence>
<gene>
    <name evidence="9" type="ORF">BJY01DRAFT_166154</name>
</gene>
<dbReference type="PIRSF" id="PIRSF031032">
    <property type="entry name" value="TMP_97_prd"/>
    <property type="match status" value="1"/>
</dbReference>
<dbReference type="InterPro" id="IPR051987">
    <property type="entry name" value="Sigma-2_receptor-like"/>
</dbReference>
<dbReference type="InterPro" id="IPR016964">
    <property type="entry name" value="Sigma2_recept"/>
</dbReference>
<comment type="subcellular location">
    <subcellularLocation>
        <location evidence="1">Endoplasmic reticulum membrane</location>
        <topology evidence="1">Multi-pass membrane protein</topology>
    </subcellularLocation>
</comment>
<keyword evidence="10" id="KW-1185">Reference proteome</keyword>
<keyword evidence="3 7" id="KW-0812">Transmembrane</keyword>
<dbReference type="Pfam" id="PF05241">
    <property type="entry name" value="EBP"/>
    <property type="match status" value="1"/>
</dbReference>